<proteinExistence type="inferred from homology"/>
<dbReference type="GO" id="GO:0005886">
    <property type="term" value="C:plasma membrane"/>
    <property type="evidence" value="ECO:0007669"/>
    <property type="project" value="UniProtKB-SubCell"/>
</dbReference>
<feature type="transmembrane region" description="Helical" evidence="8">
    <location>
        <begin position="41"/>
        <end position="61"/>
    </location>
</feature>
<dbReference type="KEGG" id="satk:SA2016_3513"/>
<keyword evidence="7 8" id="KW-0472">Membrane</keyword>
<sequence length="95" mass="9859">MTGAAAQIMPGVLAVCSVLLSLAGFGAILRMIKGPALLDRVLAADVLLVVVASALLLDMAANRHTNHLALVAGITLIGFIGSVTVARFVQERRRP</sequence>
<organism evidence="9 10">
    <name type="scientific">Sinomonas atrocyanea</name>
    <dbReference type="NCBI Taxonomy" id="37927"/>
    <lineage>
        <taxon>Bacteria</taxon>
        <taxon>Bacillati</taxon>
        <taxon>Actinomycetota</taxon>
        <taxon>Actinomycetes</taxon>
        <taxon>Micrococcales</taxon>
        <taxon>Micrococcaceae</taxon>
        <taxon>Sinomonas</taxon>
    </lineage>
</organism>
<evidence type="ECO:0000256" key="5">
    <source>
        <dbReference type="ARBA" id="ARBA00022692"/>
    </source>
</evidence>
<dbReference type="Proteomes" id="UP000070134">
    <property type="component" value="Chromosome"/>
</dbReference>
<evidence type="ECO:0000256" key="1">
    <source>
        <dbReference type="ARBA" id="ARBA00004651"/>
    </source>
</evidence>
<comment type="similarity">
    <text evidence="2">Belongs to the CPA3 antiporters (TC 2.A.63) subunit F family.</text>
</comment>
<reference evidence="9 10" key="1">
    <citation type="submission" date="2016-02" db="EMBL/GenBank/DDBJ databases">
        <title>Complete genome of Sinomonas atrocyanea KCTC 3377.</title>
        <authorList>
            <person name="Kim K.M."/>
        </authorList>
    </citation>
    <scope>NUCLEOTIDE SEQUENCE [LARGE SCALE GENOMIC DNA]</scope>
    <source>
        <strain evidence="9 10">KCTC 3377</strain>
    </source>
</reference>
<dbReference type="AlphaFoldDB" id="A0A127A4C5"/>
<dbReference type="InterPro" id="IPR007208">
    <property type="entry name" value="MrpF/PhaF-like"/>
</dbReference>
<evidence type="ECO:0000256" key="2">
    <source>
        <dbReference type="ARBA" id="ARBA00009212"/>
    </source>
</evidence>
<evidence type="ECO:0000313" key="9">
    <source>
        <dbReference type="EMBL" id="AMM34173.1"/>
    </source>
</evidence>
<evidence type="ECO:0000256" key="3">
    <source>
        <dbReference type="ARBA" id="ARBA00022448"/>
    </source>
</evidence>
<keyword evidence="3" id="KW-0813">Transport</keyword>
<gene>
    <name evidence="9" type="ORF">SA2016_3513</name>
</gene>
<keyword evidence="5 8" id="KW-0812">Transmembrane</keyword>
<feature type="transmembrane region" description="Helical" evidence="8">
    <location>
        <begin position="67"/>
        <end position="89"/>
    </location>
</feature>
<dbReference type="STRING" id="37927.SA2016_3513"/>
<dbReference type="PATRIC" id="fig|37927.3.peg.3604"/>
<dbReference type="Pfam" id="PF04066">
    <property type="entry name" value="MrpF_PhaF"/>
    <property type="match status" value="1"/>
</dbReference>
<evidence type="ECO:0000256" key="7">
    <source>
        <dbReference type="ARBA" id="ARBA00023136"/>
    </source>
</evidence>
<evidence type="ECO:0000313" key="10">
    <source>
        <dbReference type="Proteomes" id="UP000070134"/>
    </source>
</evidence>
<keyword evidence="4" id="KW-1003">Cell membrane</keyword>
<feature type="transmembrane region" description="Helical" evidence="8">
    <location>
        <begin position="6"/>
        <end position="29"/>
    </location>
</feature>
<dbReference type="EMBL" id="CP014518">
    <property type="protein sequence ID" value="AMM34173.1"/>
    <property type="molecule type" value="Genomic_DNA"/>
</dbReference>
<protein>
    <submittedName>
        <fullName evidence="9">Putative membrane protein</fullName>
    </submittedName>
</protein>
<dbReference type="PANTHER" id="PTHR34702:SF1">
    <property type="entry name" value="NA(+)_H(+) ANTIPORTER SUBUNIT F"/>
    <property type="match status" value="1"/>
</dbReference>
<dbReference type="PANTHER" id="PTHR34702">
    <property type="entry name" value="NA(+)/H(+) ANTIPORTER SUBUNIT F1"/>
    <property type="match status" value="1"/>
</dbReference>
<comment type="subcellular location">
    <subcellularLocation>
        <location evidence="1">Cell membrane</location>
        <topology evidence="1">Multi-pass membrane protein</topology>
    </subcellularLocation>
</comment>
<name>A0A127A4C5_9MICC</name>
<evidence type="ECO:0000256" key="8">
    <source>
        <dbReference type="SAM" id="Phobius"/>
    </source>
</evidence>
<keyword evidence="6 8" id="KW-1133">Transmembrane helix</keyword>
<evidence type="ECO:0000256" key="4">
    <source>
        <dbReference type="ARBA" id="ARBA00022475"/>
    </source>
</evidence>
<keyword evidence="10" id="KW-1185">Reference proteome</keyword>
<evidence type="ECO:0000256" key="6">
    <source>
        <dbReference type="ARBA" id="ARBA00022989"/>
    </source>
</evidence>
<dbReference type="GO" id="GO:0015385">
    <property type="term" value="F:sodium:proton antiporter activity"/>
    <property type="evidence" value="ECO:0007669"/>
    <property type="project" value="TreeGrafter"/>
</dbReference>
<accession>A0A127A4C5</accession>